<comment type="caution">
    <text evidence="3">The sequence shown here is derived from an EMBL/GenBank/DDBJ whole genome shotgun (WGS) entry which is preliminary data.</text>
</comment>
<feature type="chain" id="PRO_5022111499" description="DUF5723 domain-containing protein" evidence="1">
    <location>
        <begin position="20"/>
        <end position="481"/>
    </location>
</feature>
<dbReference type="RefSeq" id="WP_146380586.1">
    <property type="nucleotide sequence ID" value="NZ_VOEJ01000001.1"/>
</dbReference>
<evidence type="ECO:0000313" key="3">
    <source>
        <dbReference type="EMBL" id="TWR31689.1"/>
    </source>
</evidence>
<feature type="signal peptide" evidence="1">
    <location>
        <begin position="1"/>
        <end position="19"/>
    </location>
</feature>
<keyword evidence="4" id="KW-1185">Reference proteome</keyword>
<dbReference type="EMBL" id="VOEJ01000001">
    <property type="protein sequence ID" value="TWR31689.1"/>
    <property type="molecule type" value="Genomic_DNA"/>
</dbReference>
<dbReference type="OrthoDB" id="783295at2"/>
<reference evidence="3 4" key="1">
    <citation type="submission" date="2019-07" db="EMBL/GenBank/DDBJ databases">
        <authorList>
            <person name="Kim J."/>
        </authorList>
    </citation>
    <scope>NUCLEOTIDE SEQUENCE [LARGE SCALE GENOMIC DNA]</scope>
    <source>
        <strain evidence="4">dk17</strain>
    </source>
</reference>
<evidence type="ECO:0000256" key="1">
    <source>
        <dbReference type="SAM" id="SignalP"/>
    </source>
</evidence>
<dbReference type="Pfam" id="PF18990">
    <property type="entry name" value="DUF5723"/>
    <property type="match status" value="1"/>
</dbReference>
<dbReference type="AlphaFoldDB" id="A0A563UK99"/>
<evidence type="ECO:0000259" key="2">
    <source>
        <dbReference type="Pfam" id="PF18990"/>
    </source>
</evidence>
<organism evidence="3 4">
    <name type="scientific">Mucilaginibacter pallidiroseus</name>
    <dbReference type="NCBI Taxonomy" id="2599295"/>
    <lineage>
        <taxon>Bacteria</taxon>
        <taxon>Pseudomonadati</taxon>
        <taxon>Bacteroidota</taxon>
        <taxon>Sphingobacteriia</taxon>
        <taxon>Sphingobacteriales</taxon>
        <taxon>Sphingobacteriaceae</taxon>
        <taxon>Mucilaginibacter</taxon>
    </lineage>
</organism>
<dbReference type="Proteomes" id="UP000320042">
    <property type="component" value="Unassembled WGS sequence"/>
</dbReference>
<sequence>MRIFLPIFFFCLIIQTAVAQQYSHYNTGTVRESFENTSVSSFIPDSSRSIAFNFFVPNLTGNFYLTGDAQVPLKSRAFLGRYTKTYLRVGEGRVNRTYADANVYSIMLRIFGSLDGNTELGFSTQTRAEGRGLFSDESVGIFNGASFFPQDSYSNIFNDNIRYQAYHQIGFSYRENINKKVSFGFKISALLGIEYQNLDIDNSQFVIDRPNDRASLGLAGTYRINYTPGDFTRHDLLPTLRNPGAGISFGTTIKTRDNFVIQANVKDLGFIHWSARSNTYRFADFGVINELSGRHREDSIYNTAERIVKSNPTVGSFVTATNAKFEISANKTYWINPATNLRYSPTLIVSKEMLYNGIAAALVNPVYYKNYSATITASYETNRIFSMGGQLMVKTPNVEFFLGTERLIPSTRLLIAANGNDGQVNRTHSYTGADVFMGFAVKFGKPIEHPMNASYIPMGEPKGGFFTRLWHKIFNKGEDNY</sequence>
<evidence type="ECO:0000313" key="4">
    <source>
        <dbReference type="Proteomes" id="UP000320042"/>
    </source>
</evidence>
<feature type="domain" description="DUF5723" evidence="2">
    <location>
        <begin position="91"/>
        <end position="404"/>
    </location>
</feature>
<keyword evidence="1" id="KW-0732">Signal</keyword>
<proteinExistence type="predicted"/>
<accession>A0A563UK99</accession>
<name>A0A563UK99_9SPHI</name>
<protein>
    <recommendedName>
        <fullName evidence="2">DUF5723 domain-containing protein</fullName>
    </recommendedName>
</protein>
<gene>
    <name evidence="3" type="ORF">FPZ43_04240</name>
</gene>
<dbReference type="InterPro" id="IPR043781">
    <property type="entry name" value="DUF5723"/>
</dbReference>